<dbReference type="InterPro" id="IPR029044">
    <property type="entry name" value="Nucleotide-diphossugar_trans"/>
</dbReference>
<dbReference type="CDD" id="cd00761">
    <property type="entry name" value="Glyco_tranf_GTA_type"/>
    <property type="match status" value="1"/>
</dbReference>
<reference evidence="2 3" key="1">
    <citation type="submission" date="2021-02" db="EMBL/GenBank/DDBJ databases">
        <title>Complete genome of Desulfoluna sp. strain ASN36.</title>
        <authorList>
            <person name="Takahashi A."/>
            <person name="Kojima H."/>
            <person name="Fukui M."/>
        </authorList>
    </citation>
    <scope>NUCLEOTIDE SEQUENCE [LARGE SCALE GENOMIC DNA]</scope>
    <source>
        <strain evidence="2 3">ASN36</strain>
    </source>
</reference>
<feature type="domain" description="Glycosyltransferase 2-like" evidence="1">
    <location>
        <begin position="13"/>
        <end position="143"/>
    </location>
</feature>
<keyword evidence="3" id="KW-1185">Reference proteome</keyword>
<proteinExistence type="predicted"/>
<accession>A0ABN6F3H9</accession>
<gene>
    <name evidence="2" type="ORF">DSLASN_12210</name>
</gene>
<sequence length="366" mass="42489">MVNTSELLIPQVSIIVPVYNVAPYLSTCLESLLLYQSAEIEVVAVDDCSSDGSLDILKSYAKRYNNLRVISHSVNKGVAEARNSGLGLALGKYIMFVDSDDRLHSDAVKILFETAEKDTIDIVLFQIRKIDEKGNVLSETRVESRAYDLSYRDQRRIAFECMVGSLLAWNGFYKRDLLRTIQFSNYPNGEDLLFGVEAFCKARSVFIFPYALYDYLQRKDSASYALTKRHFKSVLDVVYEVVYIVQKSTHYEDVRGLLFRKVRGIAHGNLLDILRKLDDVDRSECWDLWFNQIESIYFQAGIVPASNRWFYKIIFWLRSRFCILLFFWVPASLKRSMLSSETLKKSWSRIRFFMLKQSLKSISNER</sequence>
<dbReference type="SUPFAM" id="SSF53448">
    <property type="entry name" value="Nucleotide-diphospho-sugar transferases"/>
    <property type="match status" value="1"/>
</dbReference>
<protein>
    <recommendedName>
        <fullName evidence="1">Glycosyltransferase 2-like domain-containing protein</fullName>
    </recommendedName>
</protein>
<dbReference type="Pfam" id="PF00535">
    <property type="entry name" value="Glycos_transf_2"/>
    <property type="match status" value="1"/>
</dbReference>
<dbReference type="EMBL" id="AP024488">
    <property type="protein sequence ID" value="BCS95589.1"/>
    <property type="molecule type" value="Genomic_DNA"/>
</dbReference>
<dbReference type="RefSeq" id="WP_236891837.1">
    <property type="nucleotide sequence ID" value="NZ_AP024488.1"/>
</dbReference>
<organism evidence="2 3">
    <name type="scientific">Desulfoluna limicola</name>
    <dbReference type="NCBI Taxonomy" id="2810562"/>
    <lineage>
        <taxon>Bacteria</taxon>
        <taxon>Pseudomonadati</taxon>
        <taxon>Thermodesulfobacteriota</taxon>
        <taxon>Desulfobacteria</taxon>
        <taxon>Desulfobacterales</taxon>
        <taxon>Desulfolunaceae</taxon>
        <taxon>Desulfoluna</taxon>
    </lineage>
</organism>
<evidence type="ECO:0000313" key="2">
    <source>
        <dbReference type="EMBL" id="BCS95589.1"/>
    </source>
</evidence>
<dbReference type="PANTHER" id="PTHR22916:SF3">
    <property type="entry name" value="UDP-GLCNAC:BETAGAL BETA-1,3-N-ACETYLGLUCOSAMINYLTRANSFERASE-LIKE PROTEIN 1"/>
    <property type="match status" value="1"/>
</dbReference>
<name>A0ABN6F3H9_9BACT</name>
<dbReference type="Proteomes" id="UP001320148">
    <property type="component" value="Chromosome"/>
</dbReference>
<evidence type="ECO:0000313" key="3">
    <source>
        <dbReference type="Proteomes" id="UP001320148"/>
    </source>
</evidence>
<dbReference type="Gene3D" id="3.90.550.10">
    <property type="entry name" value="Spore Coat Polysaccharide Biosynthesis Protein SpsA, Chain A"/>
    <property type="match status" value="1"/>
</dbReference>
<evidence type="ECO:0000259" key="1">
    <source>
        <dbReference type="Pfam" id="PF00535"/>
    </source>
</evidence>
<dbReference type="InterPro" id="IPR001173">
    <property type="entry name" value="Glyco_trans_2-like"/>
</dbReference>
<dbReference type="PANTHER" id="PTHR22916">
    <property type="entry name" value="GLYCOSYLTRANSFERASE"/>
    <property type="match status" value="1"/>
</dbReference>